<dbReference type="Proteomes" id="UP001163603">
    <property type="component" value="Chromosome 10"/>
</dbReference>
<gene>
    <name evidence="1" type="ORF">Pint_07022</name>
</gene>
<evidence type="ECO:0000313" key="2">
    <source>
        <dbReference type="Proteomes" id="UP001163603"/>
    </source>
</evidence>
<sequence>MGVQSNAKPPSSLHQSEPLLSNAFVSTWMRLTMDI</sequence>
<reference evidence="2" key="1">
    <citation type="journal article" date="2023" name="G3 (Bethesda)">
        <title>Genome assembly and association tests identify interacting loci associated with vigor, precocity, and sex in interspecific pistachio rootstocks.</title>
        <authorList>
            <person name="Palmer W."/>
            <person name="Jacygrad E."/>
            <person name="Sagayaradj S."/>
            <person name="Cavanaugh K."/>
            <person name="Han R."/>
            <person name="Bertier L."/>
            <person name="Beede B."/>
            <person name="Kafkas S."/>
            <person name="Golino D."/>
            <person name="Preece J."/>
            <person name="Michelmore R."/>
        </authorList>
    </citation>
    <scope>NUCLEOTIDE SEQUENCE [LARGE SCALE GENOMIC DNA]</scope>
</reference>
<evidence type="ECO:0000313" key="1">
    <source>
        <dbReference type="EMBL" id="KAJ0026007.1"/>
    </source>
</evidence>
<accession>A0ACC0XXP0</accession>
<dbReference type="EMBL" id="CM047745">
    <property type="protein sequence ID" value="KAJ0026007.1"/>
    <property type="molecule type" value="Genomic_DNA"/>
</dbReference>
<comment type="caution">
    <text evidence="1">The sequence shown here is derived from an EMBL/GenBank/DDBJ whole genome shotgun (WGS) entry which is preliminary data.</text>
</comment>
<organism evidence="1 2">
    <name type="scientific">Pistacia integerrima</name>
    <dbReference type="NCBI Taxonomy" id="434235"/>
    <lineage>
        <taxon>Eukaryota</taxon>
        <taxon>Viridiplantae</taxon>
        <taxon>Streptophyta</taxon>
        <taxon>Embryophyta</taxon>
        <taxon>Tracheophyta</taxon>
        <taxon>Spermatophyta</taxon>
        <taxon>Magnoliopsida</taxon>
        <taxon>eudicotyledons</taxon>
        <taxon>Gunneridae</taxon>
        <taxon>Pentapetalae</taxon>
        <taxon>rosids</taxon>
        <taxon>malvids</taxon>
        <taxon>Sapindales</taxon>
        <taxon>Anacardiaceae</taxon>
        <taxon>Pistacia</taxon>
    </lineage>
</organism>
<name>A0ACC0XXP0_9ROSI</name>
<proteinExistence type="predicted"/>
<keyword evidence="2" id="KW-1185">Reference proteome</keyword>
<protein>
    <submittedName>
        <fullName evidence="1">Uncharacterized protein</fullName>
    </submittedName>
</protein>